<dbReference type="GO" id="GO:0006508">
    <property type="term" value="P:proteolysis"/>
    <property type="evidence" value="ECO:0007669"/>
    <property type="project" value="UniProtKB-KW"/>
</dbReference>
<dbReference type="PROSITE" id="PS00138">
    <property type="entry name" value="SUBTILASE_SER"/>
    <property type="match status" value="1"/>
</dbReference>
<keyword evidence="2 5" id="KW-0645">Protease</keyword>
<evidence type="ECO:0000256" key="5">
    <source>
        <dbReference type="PROSITE-ProRule" id="PRU01240"/>
    </source>
</evidence>
<evidence type="ECO:0000256" key="4">
    <source>
        <dbReference type="ARBA" id="ARBA00022825"/>
    </source>
</evidence>
<dbReference type="Gene3D" id="3.40.50.200">
    <property type="entry name" value="Peptidase S8/S53 domain"/>
    <property type="match status" value="1"/>
</dbReference>
<dbReference type="GO" id="GO:0004252">
    <property type="term" value="F:serine-type endopeptidase activity"/>
    <property type="evidence" value="ECO:0007669"/>
    <property type="project" value="UniProtKB-UniRule"/>
</dbReference>
<feature type="compositionally biased region" description="Polar residues" evidence="7">
    <location>
        <begin position="423"/>
        <end position="432"/>
    </location>
</feature>
<dbReference type="EMBL" id="CP039247">
    <property type="protein sequence ID" value="QCB27730.1"/>
    <property type="molecule type" value="Genomic_DNA"/>
</dbReference>
<gene>
    <name evidence="11" type="ORF">CENDO_02160</name>
</gene>
<proteinExistence type="inferred from homology"/>
<feature type="active site" description="Charge relay system" evidence="5">
    <location>
        <position position="105"/>
    </location>
</feature>
<feature type="chain" id="PRO_5020953706" evidence="9">
    <location>
        <begin position="28"/>
        <end position="432"/>
    </location>
</feature>
<evidence type="ECO:0000256" key="9">
    <source>
        <dbReference type="SAM" id="SignalP"/>
    </source>
</evidence>
<organism evidence="11 12">
    <name type="scientific">Corynebacterium endometrii</name>
    <dbReference type="NCBI Taxonomy" id="2488819"/>
    <lineage>
        <taxon>Bacteria</taxon>
        <taxon>Bacillati</taxon>
        <taxon>Actinomycetota</taxon>
        <taxon>Actinomycetes</taxon>
        <taxon>Mycobacteriales</taxon>
        <taxon>Corynebacteriaceae</taxon>
        <taxon>Corynebacterium</taxon>
    </lineage>
</organism>
<evidence type="ECO:0000256" key="2">
    <source>
        <dbReference type="ARBA" id="ARBA00022670"/>
    </source>
</evidence>
<keyword evidence="8" id="KW-0812">Transmembrane</keyword>
<dbReference type="InterPro" id="IPR000209">
    <property type="entry name" value="Peptidase_S8/S53_dom"/>
</dbReference>
<feature type="compositionally biased region" description="Polar residues" evidence="7">
    <location>
        <begin position="398"/>
        <end position="408"/>
    </location>
</feature>
<protein>
    <submittedName>
        <fullName evidence="11">Thermostable alkaline protease</fullName>
        <ecNumber evidence="11">3.4.21.-</ecNumber>
    </submittedName>
</protein>
<evidence type="ECO:0000256" key="6">
    <source>
        <dbReference type="RuleBase" id="RU003355"/>
    </source>
</evidence>
<evidence type="ECO:0000256" key="1">
    <source>
        <dbReference type="ARBA" id="ARBA00011073"/>
    </source>
</evidence>
<dbReference type="SUPFAM" id="SSF52743">
    <property type="entry name" value="Subtilisin-like"/>
    <property type="match status" value="1"/>
</dbReference>
<dbReference type="Pfam" id="PF00082">
    <property type="entry name" value="Peptidase_S8"/>
    <property type="match status" value="1"/>
</dbReference>
<evidence type="ECO:0000313" key="11">
    <source>
        <dbReference type="EMBL" id="QCB27730.1"/>
    </source>
</evidence>
<dbReference type="PROSITE" id="PS51892">
    <property type="entry name" value="SUBTILASE"/>
    <property type="match status" value="1"/>
</dbReference>
<evidence type="ECO:0000256" key="7">
    <source>
        <dbReference type="SAM" id="MobiDB-lite"/>
    </source>
</evidence>
<feature type="domain" description="Peptidase S8/S53" evidence="10">
    <location>
        <begin position="63"/>
        <end position="325"/>
    </location>
</feature>
<dbReference type="OrthoDB" id="9798386at2"/>
<feature type="transmembrane region" description="Helical" evidence="8">
    <location>
        <begin position="368"/>
        <end position="388"/>
    </location>
</feature>
<evidence type="ECO:0000313" key="12">
    <source>
        <dbReference type="Proteomes" id="UP000296352"/>
    </source>
</evidence>
<dbReference type="PANTHER" id="PTHR43806">
    <property type="entry name" value="PEPTIDASE S8"/>
    <property type="match status" value="1"/>
</dbReference>
<feature type="signal peptide" evidence="9">
    <location>
        <begin position="1"/>
        <end position="27"/>
    </location>
</feature>
<keyword evidence="9" id="KW-0732">Signal</keyword>
<keyword evidence="4 5" id="KW-0720">Serine protease</keyword>
<dbReference type="PROSITE" id="PS00136">
    <property type="entry name" value="SUBTILASE_ASP"/>
    <property type="match status" value="1"/>
</dbReference>
<dbReference type="InterPro" id="IPR036852">
    <property type="entry name" value="Peptidase_S8/S53_dom_sf"/>
</dbReference>
<keyword evidence="8" id="KW-1133">Transmembrane helix</keyword>
<dbReference type="InterPro" id="IPR023828">
    <property type="entry name" value="Peptidase_S8_Ser-AS"/>
</dbReference>
<feature type="active site" description="Charge relay system" evidence="5">
    <location>
        <position position="72"/>
    </location>
</feature>
<dbReference type="PRINTS" id="PR00723">
    <property type="entry name" value="SUBTILISIN"/>
</dbReference>
<name>A0A4P7QEF9_9CORY</name>
<keyword evidence="12" id="KW-1185">Reference proteome</keyword>
<evidence type="ECO:0000256" key="8">
    <source>
        <dbReference type="SAM" id="Phobius"/>
    </source>
</evidence>
<keyword evidence="3 5" id="KW-0378">Hydrolase</keyword>
<sequence precursor="true">MRRRSATGVAATLLVLAGIIGAPCSYAQQPSTPCAEPVSNSSVPHTTAAQSEYRERLHAHATGAGVRVAIIDTGIARHAELPRLEAGADLVAPDEPNPLFDCDLHGTAVAGIIGSQATGIAPGATLISIRQSSSHYRTSEDGDAPAGTGSLRSLVDAINIALDKDADVINISLVSCLPPEAALRLDPGPLDEALRRAESQGTLIVAASGNTSTGCQAGHVVFPAHSPTVLAVEALDHSHATADYSIPVPPEATIPPLSAPGSVPLVLNPSGHGWIKAAERAGQEVGFQGTSFAAPVVSGTAALLKERYPDSNAGELRDIITAAADPSLGAVDPLSTLTHVMPAGDIPPRAKTVTPAPTPTPQAVRTSVHAGVGLAAAALLGLVGAALVRRPRLARQPIVQQRTRQKVQPAQAPRNVGAGREGQPNNQDEGGD</sequence>
<reference evidence="11 12" key="1">
    <citation type="submission" date="2019-04" db="EMBL/GenBank/DDBJ databases">
        <title>Corynebacterium endometrii sp. nov., isolated from the uterus of a cow with endometritis.</title>
        <authorList>
            <person name="Ballas P."/>
            <person name="Ruckert C."/>
            <person name="Wagener K."/>
            <person name="Drillich M."/>
            <person name="Kaempfer P."/>
            <person name="Busse H.-J."/>
            <person name="Ehling-Schulz M."/>
        </authorList>
    </citation>
    <scope>NUCLEOTIDE SEQUENCE [LARGE SCALE GENOMIC DNA]</scope>
    <source>
        <strain evidence="11 12">LMM-1653</strain>
    </source>
</reference>
<dbReference type="KEGG" id="cee:CENDO_02160"/>
<dbReference type="Proteomes" id="UP000296352">
    <property type="component" value="Chromosome"/>
</dbReference>
<comment type="similarity">
    <text evidence="1 5 6">Belongs to the peptidase S8 family.</text>
</comment>
<feature type="active site" description="Charge relay system" evidence="5">
    <location>
        <position position="291"/>
    </location>
</feature>
<dbReference type="PROSITE" id="PS00137">
    <property type="entry name" value="SUBTILASE_HIS"/>
    <property type="match status" value="1"/>
</dbReference>
<evidence type="ECO:0000259" key="10">
    <source>
        <dbReference type="Pfam" id="PF00082"/>
    </source>
</evidence>
<accession>A0A4P7QEF9</accession>
<dbReference type="EC" id="3.4.21.-" evidence="11"/>
<dbReference type="InterPro" id="IPR022398">
    <property type="entry name" value="Peptidase_S8_His-AS"/>
</dbReference>
<dbReference type="CDD" id="cd00306">
    <property type="entry name" value="Peptidases_S8_S53"/>
    <property type="match status" value="1"/>
</dbReference>
<dbReference type="InterPro" id="IPR023827">
    <property type="entry name" value="Peptidase_S8_Asp-AS"/>
</dbReference>
<dbReference type="InterPro" id="IPR015500">
    <property type="entry name" value="Peptidase_S8_subtilisin-rel"/>
</dbReference>
<feature type="region of interest" description="Disordered" evidence="7">
    <location>
        <begin position="398"/>
        <end position="432"/>
    </location>
</feature>
<dbReference type="AlphaFoldDB" id="A0A4P7QEF9"/>
<keyword evidence="8" id="KW-0472">Membrane</keyword>
<dbReference type="PANTHER" id="PTHR43806:SF11">
    <property type="entry name" value="CEREVISIN-RELATED"/>
    <property type="match status" value="1"/>
</dbReference>
<evidence type="ECO:0000256" key="3">
    <source>
        <dbReference type="ARBA" id="ARBA00022801"/>
    </source>
</evidence>
<dbReference type="InterPro" id="IPR050131">
    <property type="entry name" value="Peptidase_S8_subtilisin-like"/>
</dbReference>